<dbReference type="PANTHER" id="PTHR10492:SF57">
    <property type="entry name" value="ATP-DEPENDENT DNA HELICASE"/>
    <property type="match status" value="1"/>
</dbReference>
<dbReference type="EMBL" id="KN739955">
    <property type="protein sequence ID" value="KIH53984.1"/>
    <property type="molecule type" value="Genomic_DNA"/>
</dbReference>
<reference evidence="2 3" key="1">
    <citation type="submission" date="2013-12" db="EMBL/GenBank/DDBJ databases">
        <title>Draft genome of the parsitic nematode Ancylostoma duodenale.</title>
        <authorList>
            <person name="Mitreva M."/>
        </authorList>
    </citation>
    <scope>NUCLEOTIDE SEQUENCE [LARGE SCALE GENOMIC DNA]</scope>
    <source>
        <strain evidence="2 3">Zhejiang</strain>
    </source>
</reference>
<sequence>MFEAHINVEYCNSVKSIKYICKYVNKGSDMAVFRLENENGALDEIMQYLMGRYTSTNEGVWHILSFSIHERYPPVVHLSVHLENGQRVYFTADNAEERAANPPNTTLTAFFLLCQQDAFARTLLYPEVPKYYTWNASRKVFCKRKQGAAVPGSDMRASDALGRVYTVHPNNDECYYLRLLLHTVRGPTSFTDLKTVDGEVCETYREACQRRGLLENDQHWDTTLAEACLSCFPSQLRSLFAIIITSCAPSNPQSLWEKYKESLSEDILREQRRTNPEVNFCAEIFNQALILLEDKCISISSKTLSELGLHGPSRTGAELVQSEVLRERNYITEELQRFVQDNEPLLVPDQRNHQWLCDRAILAPMNDGVNKINTEIQNQLPGPAATYESIDTVVDREQAVCYPTEFLNSLEPPGMPLHRLVLKVGSPIMLLRNMDPPKLCNGTRLCVKNLMPNVIEATILTGKAKGEDVFIPRIPMIPTDMPFDFKRLQFPVRLAFAITINKAQGQSLRVAGINLETPCFSHGQLYVACSRVGTPKRLYIYAPDGKTRNIVYPNALC</sequence>
<name>A0A0C2G509_9BILA</name>
<dbReference type="Proteomes" id="UP000054047">
    <property type="component" value="Unassembled WGS sequence"/>
</dbReference>
<feature type="domain" description="DNA helicase Pif1-like 2B" evidence="1">
    <location>
        <begin position="405"/>
        <end position="450"/>
    </location>
</feature>
<evidence type="ECO:0000313" key="3">
    <source>
        <dbReference type="Proteomes" id="UP000054047"/>
    </source>
</evidence>
<organism evidence="2 3">
    <name type="scientific">Ancylostoma duodenale</name>
    <dbReference type="NCBI Taxonomy" id="51022"/>
    <lineage>
        <taxon>Eukaryota</taxon>
        <taxon>Metazoa</taxon>
        <taxon>Ecdysozoa</taxon>
        <taxon>Nematoda</taxon>
        <taxon>Chromadorea</taxon>
        <taxon>Rhabditida</taxon>
        <taxon>Rhabditina</taxon>
        <taxon>Rhabditomorpha</taxon>
        <taxon>Strongyloidea</taxon>
        <taxon>Ancylostomatidae</taxon>
        <taxon>Ancylostomatinae</taxon>
        <taxon>Ancylostoma</taxon>
    </lineage>
</organism>
<evidence type="ECO:0000313" key="2">
    <source>
        <dbReference type="EMBL" id="KIH53984.1"/>
    </source>
</evidence>
<dbReference type="SUPFAM" id="SSF52540">
    <property type="entry name" value="P-loop containing nucleoside triphosphate hydrolases"/>
    <property type="match status" value="1"/>
</dbReference>
<dbReference type="InterPro" id="IPR049163">
    <property type="entry name" value="Pif1-like_2B_dom"/>
</dbReference>
<proteinExistence type="predicted"/>
<protein>
    <recommendedName>
        <fullName evidence="1">DNA helicase Pif1-like 2B domain-containing protein</fullName>
    </recommendedName>
</protein>
<dbReference type="Pfam" id="PF21530">
    <property type="entry name" value="Pif1_2B_dom"/>
    <property type="match status" value="1"/>
</dbReference>
<dbReference type="OrthoDB" id="1669105at2759"/>
<dbReference type="InterPro" id="IPR027417">
    <property type="entry name" value="P-loop_NTPase"/>
</dbReference>
<keyword evidence="3" id="KW-1185">Reference proteome</keyword>
<dbReference type="PANTHER" id="PTHR10492">
    <property type="match status" value="1"/>
</dbReference>
<gene>
    <name evidence="2" type="ORF">ANCDUO_15871</name>
</gene>
<dbReference type="AlphaFoldDB" id="A0A0C2G509"/>
<accession>A0A0C2G509</accession>
<evidence type="ECO:0000259" key="1">
    <source>
        <dbReference type="Pfam" id="PF21530"/>
    </source>
</evidence>